<dbReference type="Gene3D" id="1.25.40.10">
    <property type="entry name" value="Tetratricopeptide repeat domain"/>
    <property type="match status" value="3"/>
</dbReference>
<dbReference type="InterPro" id="IPR019734">
    <property type="entry name" value="TPR_rpt"/>
</dbReference>
<evidence type="ECO:0000313" key="6">
    <source>
        <dbReference type="Proteomes" id="UP000270673"/>
    </source>
</evidence>
<dbReference type="InterPro" id="IPR013105">
    <property type="entry name" value="TPR_2"/>
</dbReference>
<dbReference type="Proteomes" id="UP000270673">
    <property type="component" value="Chromosome"/>
</dbReference>
<evidence type="ECO:0000313" key="5">
    <source>
        <dbReference type="EMBL" id="AZS28487.1"/>
    </source>
</evidence>
<dbReference type="SMART" id="SM00028">
    <property type="entry name" value="TPR"/>
    <property type="match status" value="6"/>
</dbReference>
<dbReference type="RefSeq" id="WP_106624605.1">
    <property type="nucleotide sequence ID" value="NZ_CP032819.1"/>
</dbReference>
<evidence type="ECO:0000256" key="2">
    <source>
        <dbReference type="ARBA" id="ARBA00022803"/>
    </source>
</evidence>
<protein>
    <submittedName>
        <fullName evidence="5">Tetratricopeptide repeat protein</fullName>
    </submittedName>
</protein>
<keyword evidence="6" id="KW-1185">Reference proteome</keyword>
<evidence type="ECO:0000256" key="3">
    <source>
        <dbReference type="PROSITE-ProRule" id="PRU00339"/>
    </source>
</evidence>
<keyword evidence="4" id="KW-0732">Signal</keyword>
<evidence type="ECO:0000256" key="1">
    <source>
        <dbReference type="ARBA" id="ARBA00022737"/>
    </source>
</evidence>
<gene>
    <name evidence="5" type="ORF">D8S85_02250</name>
</gene>
<accession>A0A3Q9IM28</accession>
<feature type="chain" id="PRO_5018765642" evidence="4">
    <location>
        <begin position="20"/>
        <end position="407"/>
    </location>
</feature>
<dbReference type="SUPFAM" id="SSF48452">
    <property type="entry name" value="TPR-like"/>
    <property type="match status" value="1"/>
</dbReference>
<keyword evidence="2 3" id="KW-0802">TPR repeat</keyword>
<dbReference type="PROSITE" id="PS50005">
    <property type="entry name" value="TPR"/>
    <property type="match status" value="3"/>
</dbReference>
<feature type="repeat" description="TPR" evidence="3">
    <location>
        <begin position="339"/>
        <end position="372"/>
    </location>
</feature>
<dbReference type="InterPro" id="IPR011990">
    <property type="entry name" value="TPR-like_helical_dom_sf"/>
</dbReference>
<proteinExistence type="predicted"/>
<dbReference type="Pfam" id="PF07719">
    <property type="entry name" value="TPR_2"/>
    <property type="match status" value="1"/>
</dbReference>
<dbReference type="InterPro" id="IPR050498">
    <property type="entry name" value="Ycf3"/>
</dbReference>
<name>A0A3Q9IM28_9BACT</name>
<feature type="signal peptide" evidence="4">
    <location>
        <begin position="1"/>
        <end position="19"/>
    </location>
</feature>
<feature type="repeat" description="TPR" evidence="3">
    <location>
        <begin position="280"/>
        <end position="313"/>
    </location>
</feature>
<reference evidence="5 6" key="1">
    <citation type="submission" date="2018-10" db="EMBL/GenBank/DDBJ databases">
        <title>Butyricimonas faecalis sp. nov., isolated from human faeces and emended description of the genus Butyricimonas.</title>
        <authorList>
            <person name="Le Roy T."/>
            <person name="Van der Smissen P."/>
            <person name="Paquot A."/>
            <person name="Delzenne N."/>
            <person name="Muccioli G."/>
            <person name="Collet J.-F."/>
            <person name="Cani P.D."/>
        </authorList>
    </citation>
    <scope>NUCLEOTIDE SEQUENCE [LARGE SCALE GENOMIC DNA]</scope>
    <source>
        <strain evidence="5 6">H184</strain>
    </source>
</reference>
<dbReference type="OrthoDB" id="739506at2"/>
<evidence type="ECO:0000256" key="4">
    <source>
        <dbReference type="SAM" id="SignalP"/>
    </source>
</evidence>
<keyword evidence="1" id="KW-0677">Repeat</keyword>
<dbReference type="Pfam" id="PF13181">
    <property type="entry name" value="TPR_8"/>
    <property type="match status" value="2"/>
</dbReference>
<feature type="repeat" description="TPR" evidence="3">
    <location>
        <begin position="164"/>
        <end position="197"/>
    </location>
</feature>
<sequence length="407" mass="46561">MKRLSFIIALLLCVNISFAQKGKVTSAVSFFTQGKLDKAKELIDEAIGHENCVNWAKAYMVRGQIYQAIFETQDENYKKLSKDPLSVAWDSYQKVIQLDDKNKFEKDLKTQYANLVIDFTNQGVICYNQGMKTDDTKDFKDAVNNFKRVLEINESPLGSKKVDTTVIYNAGVAAHKAGDLDEAIKFYKKSLELNYEAGKIYAMVANILLGQSRAANEAGDSVTGKAKQEEAVNFLHEGHKLYPDDNYMLVELINYYLMGDTPAKAEEFLDAAIKQEPNKAEYYRAKGSLYEKLNQPEKAEAMYLKTLELNPNDFFAQYNLGNIHLNRVIEDHKVVQDIVDAKEYNAALDKIMDKYEAVIPYFEKALELNPNDSNTLSTLKELYFRLRTKNKVYQEKYDKTMEKLKSL</sequence>
<dbReference type="EMBL" id="CP032819">
    <property type="protein sequence ID" value="AZS28487.1"/>
    <property type="molecule type" value="Genomic_DNA"/>
</dbReference>
<dbReference type="PANTHER" id="PTHR44858">
    <property type="entry name" value="TETRATRICOPEPTIDE REPEAT PROTEIN 6"/>
    <property type="match status" value="1"/>
</dbReference>
<dbReference type="PANTHER" id="PTHR44858:SF1">
    <property type="entry name" value="UDP-N-ACETYLGLUCOSAMINE--PEPTIDE N-ACETYLGLUCOSAMINYLTRANSFERASE SPINDLY-RELATED"/>
    <property type="match status" value="1"/>
</dbReference>
<dbReference type="KEGG" id="buy:D8S85_02250"/>
<dbReference type="AlphaFoldDB" id="A0A3Q9IM28"/>
<organism evidence="5 6">
    <name type="scientific">Butyricimonas faecalis</name>
    <dbReference type="NCBI Taxonomy" id="2093856"/>
    <lineage>
        <taxon>Bacteria</taxon>
        <taxon>Pseudomonadati</taxon>
        <taxon>Bacteroidota</taxon>
        <taxon>Bacteroidia</taxon>
        <taxon>Bacteroidales</taxon>
        <taxon>Odoribacteraceae</taxon>
        <taxon>Butyricimonas</taxon>
    </lineage>
</organism>